<feature type="domain" description="Putative metallopeptidase" evidence="2">
    <location>
        <begin position="48"/>
        <end position="184"/>
    </location>
</feature>
<proteinExistence type="predicted"/>
<protein>
    <recommendedName>
        <fullName evidence="5">VWA-like domain-containing protein</fullName>
    </recommendedName>
</protein>
<organism evidence="3 4">
    <name type="scientific">Clostridium oryzae</name>
    <dbReference type="NCBI Taxonomy" id="1450648"/>
    <lineage>
        <taxon>Bacteria</taxon>
        <taxon>Bacillati</taxon>
        <taxon>Bacillota</taxon>
        <taxon>Clostridia</taxon>
        <taxon>Eubacteriales</taxon>
        <taxon>Clostridiaceae</taxon>
        <taxon>Clostridium</taxon>
    </lineage>
</organism>
<dbReference type="PANTHER" id="PTHR38730:SF1">
    <property type="entry name" value="SLL7028 PROTEIN"/>
    <property type="match status" value="1"/>
</dbReference>
<dbReference type="STRING" id="1450648.CLORY_18060"/>
<dbReference type="InterPro" id="IPR036465">
    <property type="entry name" value="vWFA_dom_sf"/>
</dbReference>
<dbReference type="Proteomes" id="UP000190080">
    <property type="component" value="Unassembled WGS sequence"/>
</dbReference>
<evidence type="ECO:0000259" key="1">
    <source>
        <dbReference type="Pfam" id="PF09967"/>
    </source>
</evidence>
<dbReference type="Pfam" id="PF13203">
    <property type="entry name" value="DUF2201_N"/>
    <property type="match status" value="1"/>
</dbReference>
<dbReference type="EMBL" id="MZGV01000015">
    <property type="protein sequence ID" value="OPJ62437.1"/>
    <property type="molecule type" value="Genomic_DNA"/>
</dbReference>
<comment type="caution">
    <text evidence="3">The sequence shown here is derived from an EMBL/GenBank/DDBJ whole genome shotgun (WGS) entry which is preliminary data.</text>
</comment>
<evidence type="ECO:0000313" key="3">
    <source>
        <dbReference type="EMBL" id="OPJ62437.1"/>
    </source>
</evidence>
<dbReference type="InterPro" id="IPR025154">
    <property type="entry name" value="Put_metallopeptidase_dom"/>
</dbReference>
<dbReference type="InterPro" id="IPR018698">
    <property type="entry name" value="VWA-like_dom"/>
</dbReference>
<name>A0A1V4ISJ7_9CLOT</name>
<sequence>MVANSEQLDTIKKEVYAFIVLSEPDEEVFSKNSYIREKFDNFLEHCILRMLNSENVFFANFIIALRRQVDFNINEPIATVPENNHFTMYINPKLLLECSISEIEALIKHEVYHIISMHHQRSVNLKKIYSTIAVNLAMDISINQFISNLPVWSYTIESVNKSFNLDLEEDKPLEYYAEKIDKTLKEKFKISENSDISIDIGFIQNLHRTWTSAGMELDSKAVENSIKTLVKANKDLAAPESVKLLINTIENRSVINWLEYLKKYLGGNISYKKKTVTRRNRRQLERLDLRGTLSSNKADVIVAMDTSGSMTELEIKNILSEILNMISTFHFTLRVIECDSSIRNVYYIRSKSDIKTMPKNSGSTKFLPVFKYIHDNKIKDSILIYFTDGFGEDYIPPSLYPKKLIWVLTSADSKLSVKNNKAAVLKLKTYKKEDEDILPLEYLNNEMKDVRSEWAK</sequence>
<accession>A0A1V4ISJ7</accession>
<reference evidence="3 4" key="1">
    <citation type="submission" date="2017-03" db="EMBL/GenBank/DDBJ databases">
        <title>Genome sequence of Clostridium oryzae DSM 28571.</title>
        <authorList>
            <person name="Poehlein A."/>
            <person name="Daniel R."/>
        </authorList>
    </citation>
    <scope>NUCLEOTIDE SEQUENCE [LARGE SCALE GENOMIC DNA]</scope>
    <source>
        <strain evidence="3 4">DSM 28571</strain>
    </source>
</reference>
<dbReference type="OrthoDB" id="9809307at2"/>
<dbReference type="RefSeq" id="WP_079423470.1">
    <property type="nucleotide sequence ID" value="NZ_MZGV01000015.1"/>
</dbReference>
<dbReference type="PANTHER" id="PTHR38730">
    <property type="entry name" value="SLL7028 PROTEIN"/>
    <property type="match status" value="1"/>
</dbReference>
<dbReference type="Pfam" id="PF09967">
    <property type="entry name" value="DUF2201"/>
    <property type="match status" value="1"/>
</dbReference>
<gene>
    <name evidence="3" type="ORF">CLORY_18060</name>
</gene>
<dbReference type="AlphaFoldDB" id="A0A1V4ISJ7"/>
<evidence type="ECO:0008006" key="5">
    <source>
        <dbReference type="Google" id="ProtNLM"/>
    </source>
</evidence>
<keyword evidence="4" id="KW-1185">Reference proteome</keyword>
<dbReference type="SUPFAM" id="SSF53300">
    <property type="entry name" value="vWA-like"/>
    <property type="match status" value="1"/>
</dbReference>
<evidence type="ECO:0000259" key="2">
    <source>
        <dbReference type="Pfam" id="PF13203"/>
    </source>
</evidence>
<evidence type="ECO:0000313" key="4">
    <source>
        <dbReference type="Proteomes" id="UP000190080"/>
    </source>
</evidence>
<feature type="domain" description="VWA-like" evidence="1">
    <location>
        <begin position="300"/>
        <end position="410"/>
    </location>
</feature>